<dbReference type="Gene3D" id="1.25.40.20">
    <property type="entry name" value="Ankyrin repeat-containing domain"/>
    <property type="match status" value="1"/>
</dbReference>
<dbReference type="SUPFAM" id="SSF48403">
    <property type="entry name" value="Ankyrin repeat"/>
    <property type="match status" value="1"/>
</dbReference>
<dbReference type="Gene3D" id="3.10.180.10">
    <property type="entry name" value="2,3-Dihydroxybiphenyl 1,2-Dioxygenase, domain 1"/>
    <property type="match status" value="1"/>
</dbReference>
<dbReference type="PANTHER" id="PTHR40265:SF1">
    <property type="entry name" value="GLYOXALASE-LIKE DOMAIN-CONTAINING PROTEIN"/>
    <property type="match status" value="1"/>
</dbReference>
<proteinExistence type="predicted"/>
<organism evidence="2 3">
    <name type="scientific">Fusarium fujikuroi</name>
    <name type="common">Bakanae and foot rot disease fungus</name>
    <name type="synonym">Gibberella fujikuroi</name>
    <dbReference type="NCBI Taxonomy" id="5127"/>
    <lineage>
        <taxon>Eukaryota</taxon>
        <taxon>Fungi</taxon>
        <taxon>Dikarya</taxon>
        <taxon>Ascomycota</taxon>
        <taxon>Pezizomycotina</taxon>
        <taxon>Sordariomycetes</taxon>
        <taxon>Hypocreomycetidae</taxon>
        <taxon>Hypocreales</taxon>
        <taxon>Nectriaceae</taxon>
        <taxon>Fusarium</taxon>
        <taxon>Fusarium fujikuroi species complex</taxon>
    </lineage>
</organism>
<comment type="caution">
    <text evidence="2">The sequence shown here is derived from an EMBL/GenBank/DDBJ whole genome shotgun (WGS) entry which is preliminary data.</text>
</comment>
<dbReference type="Proteomes" id="UP000760494">
    <property type="component" value="Unassembled WGS sequence"/>
</dbReference>
<dbReference type="EMBL" id="CABFJX010000377">
    <property type="protein sequence ID" value="VTT75211.1"/>
    <property type="molecule type" value="Genomic_DNA"/>
</dbReference>
<accession>A0A9Q9UDD0</accession>
<evidence type="ECO:0000313" key="3">
    <source>
        <dbReference type="Proteomes" id="UP000760494"/>
    </source>
</evidence>
<gene>
    <name evidence="2" type="ORF">C2S_9831</name>
</gene>
<feature type="domain" description="Glyoxalase-like" evidence="1">
    <location>
        <begin position="1100"/>
        <end position="1289"/>
    </location>
</feature>
<protein>
    <recommendedName>
        <fullName evidence="1">Glyoxalase-like domain-containing protein</fullName>
    </recommendedName>
</protein>
<dbReference type="Pfam" id="PF13468">
    <property type="entry name" value="Glyoxalase_3"/>
    <property type="match status" value="1"/>
</dbReference>
<reference evidence="2" key="1">
    <citation type="submission" date="2019-05" db="EMBL/GenBank/DDBJ databases">
        <authorList>
            <person name="Piombo E."/>
        </authorList>
    </citation>
    <scope>NUCLEOTIDE SEQUENCE</scope>
    <source>
        <strain evidence="2">C2S</strain>
    </source>
</reference>
<dbReference type="InterPro" id="IPR029068">
    <property type="entry name" value="Glyas_Bleomycin-R_OHBP_Dase"/>
</dbReference>
<dbReference type="InterPro" id="IPR025870">
    <property type="entry name" value="Glyoxalase-like_dom"/>
</dbReference>
<sequence length="1362" mass="152994">MAEAFGIAGSAFGTVSLGVQLFKEISQYLDDIDGREEDLKDALSYATNLQLSLNALNVAMSNAPTGDPETKNAIDSCIVSYVSAVNNLLAVVKDLRGPMVSAPSSKASKALCAKLKYPFKKQNMEKLEEILSRTNSALQTILQVFQLNNSHATTAAINDVHQAMANVNLISNNNKSTLDEIQKTSELHNDRLSTLQRDVRELLILTRDSHDSNILLRTLAQHMSDHTSHTSVTANLLQNPTSDTFLPSVQTTSYQGGYNMTFDAFCSCKTQRSRFSQNRWGPFLLEVEISSRDRHAPECPMSKLSAATHQTKRVLNLSLPTSLKLPRRASRFSLSFTTGAGILGLSQKLAWVATVDEDSSPVFRIVRMMEKYNRLPRKDMRILLASCLRRLIWCYVNSHASVTDVNKNGDSIIEWALEHYQLSSSLAALNADNMADLFQMLSVVTKPATYPRRVTVTPIPALLARSNWFSKCTRPNQVATALLSNYNESVGHCHRDWALSWWRGNGFVRGSYTLFQSFPQVAENLEFGPLSQAILKQDRDGVQQLLKTYPSYINEINYCGQSPIHLAIETQNMDIIGVILLYANIEALNVKDNMGRNPIALATAAIGTHTEKIQESCGGFKVLETLIRLETAILPSSLQLGFMPSRNHGNNCTHGHKILIKGLAQRREALKELAYRKLSPSERQHLEIHQARILDKNAARVQYQLEAQGCAIPTYLNVYEANAESSVAQTSIYTYICSGEVAEYARQLGFHYSNNELADYISTLATRMGTEDCHAYIYTPFSCSYFCWMIDQGTIVSTRVHNKQLPALETELTIAHYFMASHGMMIRGDRGFTLDCSISLEAFKIVFSNMIVDRCRCWCSPGGCTPLMKLLSGIHWFEKSPRFFSEGNFIDRLIRATESRMAGLFSIYTSEISQYQWIYMAINPSGPLPEDERRELQEEESFLLELFENLIAEFEEKCLHEMRLEGFFEWMRLVWVPRMCQAEQELASLSLTSQQLQDAKAIGVVLEFDGPLPVDSSPRVVEGSREAYEGKSADAYLNRDRVLPNRNFYQEDLASLICRELWGLIPAQSAVRLCPHHQPQPFNTTTFLKMTESNSLQPILDHIVILVSYQTLQELPKRLENVLTVIDGGAHADGRTVNKLIEFSDGVYIELIAFQDDLDPERRKTHRWGELEQNTLVDWAYTLPNEKDFGVIQQRVKEANSEIFYQPPVAGGRIRPDGVELKWSVASAYTTSGKALHPGKAPFWCLDRTPRHLRVPYKEEDGSDPSYTKHPSGAIGVSGVSISVPKEERDVIAKVYDGIHGFTTEEGTWPFVVHSGSTEGKQEITLESSRDQERYIHLTLLGDKGSPKSIEILPGLNFSFDS</sequence>
<evidence type="ECO:0000313" key="2">
    <source>
        <dbReference type="EMBL" id="VTT75211.1"/>
    </source>
</evidence>
<name>A0A9Q9UDD0_FUSFU</name>
<dbReference type="PANTHER" id="PTHR40265">
    <property type="entry name" value="BLL2707 PROTEIN"/>
    <property type="match status" value="1"/>
</dbReference>
<evidence type="ECO:0000259" key="1">
    <source>
        <dbReference type="Pfam" id="PF13468"/>
    </source>
</evidence>
<dbReference type="InterPro" id="IPR036770">
    <property type="entry name" value="Ankyrin_rpt-contain_sf"/>
</dbReference>